<dbReference type="PROSITE" id="PS51186">
    <property type="entry name" value="GNAT"/>
    <property type="match status" value="1"/>
</dbReference>
<evidence type="ECO:0000313" key="3">
    <source>
        <dbReference type="Proteomes" id="UP001303473"/>
    </source>
</evidence>
<organism evidence="2 3">
    <name type="scientific">Diplogelasinospora grovesii</name>
    <dbReference type="NCBI Taxonomy" id="303347"/>
    <lineage>
        <taxon>Eukaryota</taxon>
        <taxon>Fungi</taxon>
        <taxon>Dikarya</taxon>
        <taxon>Ascomycota</taxon>
        <taxon>Pezizomycotina</taxon>
        <taxon>Sordariomycetes</taxon>
        <taxon>Sordariomycetidae</taxon>
        <taxon>Sordariales</taxon>
        <taxon>Diplogelasinosporaceae</taxon>
        <taxon>Diplogelasinospora</taxon>
    </lineage>
</organism>
<feature type="domain" description="N-acetyltransferase" evidence="1">
    <location>
        <begin position="101"/>
        <end position="228"/>
    </location>
</feature>
<dbReference type="CDD" id="cd04301">
    <property type="entry name" value="NAT_SF"/>
    <property type="match status" value="1"/>
</dbReference>
<name>A0AAN6S2J0_9PEZI</name>
<protein>
    <submittedName>
        <fullName evidence="2">Acyl-CoA N-acyltransferase</fullName>
    </submittedName>
</protein>
<proteinExistence type="predicted"/>
<dbReference type="InterPro" id="IPR052523">
    <property type="entry name" value="Trichothecene_AcTrans"/>
</dbReference>
<dbReference type="AlphaFoldDB" id="A0AAN6S2J0"/>
<dbReference type="PANTHER" id="PTHR42791:SF2">
    <property type="entry name" value="N-ACETYLTRANSFERASE DOMAIN-CONTAINING PROTEIN"/>
    <property type="match status" value="1"/>
</dbReference>
<dbReference type="InterPro" id="IPR016181">
    <property type="entry name" value="Acyl_CoA_acyltransferase"/>
</dbReference>
<dbReference type="Pfam" id="PF13508">
    <property type="entry name" value="Acetyltransf_7"/>
    <property type="match status" value="1"/>
</dbReference>
<dbReference type="Proteomes" id="UP001303473">
    <property type="component" value="Unassembled WGS sequence"/>
</dbReference>
<dbReference type="SUPFAM" id="SSF55729">
    <property type="entry name" value="Acyl-CoA N-acyltransferases (Nat)"/>
    <property type="match status" value="1"/>
</dbReference>
<gene>
    <name evidence="2" type="ORF">QBC46DRAFT_389519</name>
</gene>
<dbReference type="GO" id="GO:0016747">
    <property type="term" value="F:acyltransferase activity, transferring groups other than amino-acyl groups"/>
    <property type="evidence" value="ECO:0007669"/>
    <property type="project" value="InterPro"/>
</dbReference>
<evidence type="ECO:0000313" key="2">
    <source>
        <dbReference type="EMBL" id="KAK3938747.1"/>
    </source>
</evidence>
<dbReference type="EMBL" id="MU853823">
    <property type="protein sequence ID" value="KAK3938747.1"/>
    <property type="molecule type" value="Genomic_DNA"/>
</dbReference>
<keyword evidence="3" id="KW-1185">Reference proteome</keyword>
<accession>A0AAN6S2J0</accession>
<dbReference type="PANTHER" id="PTHR42791">
    <property type="entry name" value="GNAT FAMILY ACETYLTRANSFERASE"/>
    <property type="match status" value="1"/>
</dbReference>
<dbReference type="InterPro" id="IPR000182">
    <property type="entry name" value="GNAT_dom"/>
</dbReference>
<comment type="caution">
    <text evidence="2">The sequence shown here is derived from an EMBL/GenBank/DDBJ whole genome shotgun (WGS) entry which is preliminary data.</text>
</comment>
<reference evidence="3" key="1">
    <citation type="journal article" date="2023" name="Mol. Phylogenet. Evol.">
        <title>Genome-scale phylogeny and comparative genomics of the fungal order Sordariales.</title>
        <authorList>
            <person name="Hensen N."/>
            <person name="Bonometti L."/>
            <person name="Westerberg I."/>
            <person name="Brannstrom I.O."/>
            <person name="Guillou S."/>
            <person name="Cros-Aarteil S."/>
            <person name="Calhoun S."/>
            <person name="Haridas S."/>
            <person name="Kuo A."/>
            <person name="Mondo S."/>
            <person name="Pangilinan J."/>
            <person name="Riley R."/>
            <person name="LaButti K."/>
            <person name="Andreopoulos B."/>
            <person name="Lipzen A."/>
            <person name="Chen C."/>
            <person name="Yan M."/>
            <person name="Daum C."/>
            <person name="Ng V."/>
            <person name="Clum A."/>
            <person name="Steindorff A."/>
            <person name="Ohm R.A."/>
            <person name="Martin F."/>
            <person name="Silar P."/>
            <person name="Natvig D.O."/>
            <person name="Lalanne C."/>
            <person name="Gautier V."/>
            <person name="Ament-Velasquez S.L."/>
            <person name="Kruys A."/>
            <person name="Hutchinson M.I."/>
            <person name="Powell A.J."/>
            <person name="Barry K."/>
            <person name="Miller A.N."/>
            <person name="Grigoriev I.V."/>
            <person name="Debuchy R."/>
            <person name="Gladieux P."/>
            <person name="Hiltunen Thoren M."/>
            <person name="Johannesson H."/>
        </authorList>
    </citation>
    <scope>NUCLEOTIDE SEQUENCE [LARGE SCALE GENOMIC DNA]</scope>
    <source>
        <strain evidence="3">CBS 340.73</strain>
    </source>
</reference>
<evidence type="ECO:0000259" key="1">
    <source>
        <dbReference type="PROSITE" id="PS51186"/>
    </source>
</evidence>
<dbReference type="Gene3D" id="3.40.630.30">
    <property type="match status" value="1"/>
</dbReference>
<sequence length="231" mass="25306">MVASLRLRAGTATDFAEMARVGCEAFKGNLINNALFPEHLRQDSSEEDERQWRIAVLEKGSQTAGRHYVLVIQDGEGSGEEEEEEIVGWAEWQAPKDAGGTELATTTTVPESHLPLAREPASFDKDALEVFRQQTKLLSGQVLGSGSEDKFWCLYTIAVHPNHQRRGVGTMLVQWGVEMARKSQSAGIFLFASPAGKNLYSGLGFRDLGQAEILGDVQCAMLWEPPPSAES</sequence>